<feature type="region of interest" description="Disordered" evidence="12">
    <location>
        <begin position="57"/>
        <end position="83"/>
    </location>
</feature>
<feature type="compositionally biased region" description="Basic residues" evidence="12">
    <location>
        <begin position="237"/>
        <end position="254"/>
    </location>
</feature>
<dbReference type="InterPro" id="IPR011531">
    <property type="entry name" value="HCO3_transpt-like_TM_dom"/>
</dbReference>
<dbReference type="Gene3D" id="3.40.930.10">
    <property type="entry name" value="Mannitol-specific EII, Chain A"/>
    <property type="match status" value="1"/>
</dbReference>
<comment type="catalytic activity">
    <reaction evidence="10">
        <text>hydrogencarbonate(in) + chloride(out) = hydrogencarbonate(out) + chloride(in)</text>
        <dbReference type="Rhea" id="RHEA:72363"/>
        <dbReference type="ChEBI" id="CHEBI:17544"/>
        <dbReference type="ChEBI" id="CHEBI:17996"/>
    </reaction>
</comment>
<keyword evidence="3 11" id="KW-0813">Transport</keyword>
<feature type="compositionally biased region" description="Basic and acidic residues" evidence="12">
    <location>
        <begin position="65"/>
        <end position="83"/>
    </location>
</feature>
<feature type="compositionally biased region" description="Low complexity" evidence="12">
    <location>
        <begin position="138"/>
        <end position="148"/>
    </location>
</feature>
<feature type="compositionally biased region" description="Polar residues" evidence="12">
    <location>
        <begin position="687"/>
        <end position="700"/>
    </location>
</feature>
<keyword evidence="7 11" id="KW-1133">Transmembrane helix</keyword>
<feature type="compositionally biased region" description="Basic and acidic residues" evidence="12">
    <location>
        <begin position="113"/>
        <end position="131"/>
    </location>
</feature>
<feature type="transmembrane region" description="Helical" evidence="11">
    <location>
        <begin position="779"/>
        <end position="810"/>
    </location>
</feature>
<feature type="transmembrane region" description="Helical" evidence="11">
    <location>
        <begin position="830"/>
        <end position="855"/>
    </location>
</feature>
<dbReference type="Gene3D" id="1.10.287.570">
    <property type="entry name" value="Helical hairpin bin"/>
    <property type="match status" value="1"/>
</dbReference>
<feature type="compositionally biased region" description="Basic and acidic residues" evidence="12">
    <location>
        <begin position="225"/>
        <end position="236"/>
    </location>
</feature>
<evidence type="ECO:0000256" key="1">
    <source>
        <dbReference type="ARBA" id="ARBA00004651"/>
    </source>
</evidence>
<dbReference type="Proteomes" id="UP000007819">
    <property type="component" value="Chromosome A2"/>
</dbReference>
<feature type="transmembrane region" description="Helical" evidence="11">
    <location>
        <begin position="940"/>
        <end position="958"/>
    </location>
</feature>
<protein>
    <recommendedName>
        <fullName evidence="11">Anion exchange protein</fullName>
    </recommendedName>
</protein>
<evidence type="ECO:0000256" key="10">
    <source>
        <dbReference type="ARBA" id="ARBA00049347"/>
    </source>
</evidence>
<keyword evidence="9 11" id="KW-0472">Membrane</keyword>
<evidence type="ECO:0000256" key="9">
    <source>
        <dbReference type="ARBA" id="ARBA00023136"/>
    </source>
</evidence>
<dbReference type="Pfam" id="PF00955">
    <property type="entry name" value="HCO3_cotransp"/>
    <property type="match status" value="1"/>
</dbReference>
<feature type="region of interest" description="Disordered" evidence="12">
    <location>
        <begin position="679"/>
        <end position="715"/>
    </location>
</feature>
<evidence type="ECO:0000256" key="3">
    <source>
        <dbReference type="ARBA" id="ARBA00022448"/>
    </source>
</evidence>
<dbReference type="EnsemblMetazoa" id="XM_003245122.4">
    <property type="protein sequence ID" value="XP_003245170.1"/>
    <property type="gene ID" value="LOC100164458"/>
</dbReference>
<proteinExistence type="inferred from homology"/>
<evidence type="ECO:0000256" key="7">
    <source>
        <dbReference type="ARBA" id="ARBA00022989"/>
    </source>
</evidence>
<dbReference type="PRINTS" id="PR00165">
    <property type="entry name" value="ANIONEXCHNGR"/>
</dbReference>
<dbReference type="NCBIfam" id="TIGR00834">
    <property type="entry name" value="ae"/>
    <property type="match status" value="1"/>
</dbReference>
<evidence type="ECO:0000259" key="14">
    <source>
        <dbReference type="Pfam" id="PF07565"/>
    </source>
</evidence>
<organism evidence="15 16">
    <name type="scientific">Acyrthosiphon pisum</name>
    <name type="common">Pea aphid</name>
    <dbReference type="NCBI Taxonomy" id="7029"/>
    <lineage>
        <taxon>Eukaryota</taxon>
        <taxon>Metazoa</taxon>
        <taxon>Ecdysozoa</taxon>
        <taxon>Arthropoda</taxon>
        <taxon>Hexapoda</taxon>
        <taxon>Insecta</taxon>
        <taxon>Pterygota</taxon>
        <taxon>Neoptera</taxon>
        <taxon>Paraneoptera</taxon>
        <taxon>Hemiptera</taxon>
        <taxon>Sternorrhyncha</taxon>
        <taxon>Aphidomorpha</taxon>
        <taxon>Aphidoidea</taxon>
        <taxon>Aphididae</taxon>
        <taxon>Macrosiphini</taxon>
        <taxon>Acyrthosiphon</taxon>
    </lineage>
</organism>
<evidence type="ECO:0000256" key="2">
    <source>
        <dbReference type="ARBA" id="ARBA00010993"/>
    </source>
</evidence>
<feature type="transmembrane region" description="Helical" evidence="11">
    <location>
        <begin position="745"/>
        <end position="767"/>
    </location>
</feature>
<dbReference type="OrthoDB" id="1735926at2759"/>
<sequence length="1281" mass="145521">MSANEKRHRTQPSASMDYANIAAESSKSINEVHRDTHDLDEEMERVFAGVSSGADANRFGLSRFSSDRSPRPGDRRFSEDDYTVHRNNSRSLIHIPLKSIPKSIRKHSTTSIKSRDQETEFKRTDEHRDVTDSDSAMSPPTTSQQTSSNSGALLPMAAAISPNFVDIESDGSRVEDGLLSSECDTPVYEKPKFSHYFRQDSVDKHVQFNIDEKNEEAAYNQHRELDKNAQEGPHQELKKKKRKHRHHHRHHSRHRNNEREIFIPKDDLQMDENLDEFIQDDLTSHRYDCNKEKRRFSGKNKSSFLVPYAGDIEGNLIAGLPIKVIKKYVDHSPHAVFVQLDELKGTGEEREWKETARWIKYEEDVQEGTDRWGRPHVASLSFHSLLNVRRSLESGVILLDLEEKDLPGVIYRVVEQMAVEELINQEDKAAVMRLLLLRHKHVQQDSDKFSRFIRRNTSSYTSLTQFEAEFLAKRSASLTHNNLNDDGKSKMKSTLSSHEMHSSPKFGVINNNNNRSFLDLDKNHINIDMKEETYTSSTEDMVKRAQKESILKRIPIGAEATTVLVGSVDFLKKRTAAFVRLAEGIMIPSLTEVTIPVRFMFILLGPPDPKDIDYHEVGRSMSTLMSNSEFHCKAYKAAERKELISLLNEFLDSSIVLPPCDWEREELLSLRELKEKSEQIKRRKTRAASQKVTTLTSTSSEKSDDNKDDPLRRTKKPWGGLVKDIKRRLPYYKSDFIQGLNLQCIASAIFIYFAALSAAITFGGLMADKTKNFIGISETLVATSVSGVIFSLFSGQPLLIVGTTGPLLLFDEALFTFCRSNDIEFLPMRVYIGIWLVIIALLVSCVEGSVLVKVFTRFTEEIFASLISLIYIWESLSKCFNVFIKHPLLPLKEYCEESNLSGSENYISLSNSTSYNSTSNDTELFRPVDHQPMITKQPNTALLCTILALGTFFVAYYLRHFRNSKFLGRNIRRALGDFGVPIAIISMVAADYFNPTTYTEKLKVPEGLTPSDPAARGWFISPSGLKRPIEPWVPFVAIVPAILVYILMFMETHISELIIAKKERKLQKGSGFHLDIVLVNFINLMCGVIGAPWMSAATVRSVAHVSSLTVMSRTHAPGQKPHIIEVKEQRVSSLLVSIMVGCSVVMSPLLRLIPMAVLFGVFLYMGISSIDGIQFFERLKLVFMPVKHHSEAPYVRHVQTYKMHLFTGIQLVCLCILWSVKSSSFSLLFPFFLIMMIPVRSQLCDKIFTTKELRALDSNEPTNMNNDEDEPDFYAESRLPG</sequence>
<dbReference type="InterPro" id="IPR003020">
    <property type="entry name" value="HCO3_transpt_euk"/>
</dbReference>
<keyword evidence="4" id="KW-1003">Cell membrane</keyword>
<dbReference type="PANTHER" id="PTHR11453:SF47">
    <property type="entry name" value="ANION EXCHANGE PROTEIN"/>
    <property type="match status" value="1"/>
</dbReference>
<feature type="domain" description="Band 3 cytoplasmic" evidence="14">
    <location>
        <begin position="334"/>
        <end position="663"/>
    </location>
</feature>
<dbReference type="FunFam" id="3.40.930.10:FF:000020">
    <property type="entry name" value="Anion exchange protein"/>
    <property type="match status" value="1"/>
</dbReference>
<dbReference type="GO" id="GO:0008509">
    <property type="term" value="F:monoatomic anion transmembrane transporter activity"/>
    <property type="evidence" value="ECO:0007669"/>
    <property type="project" value="InterPro"/>
</dbReference>
<feature type="transmembrane region" description="Helical" evidence="11">
    <location>
        <begin position="1209"/>
        <end position="1233"/>
    </location>
</feature>
<evidence type="ECO:0000259" key="13">
    <source>
        <dbReference type="Pfam" id="PF00955"/>
    </source>
</evidence>
<dbReference type="InterPro" id="IPR001717">
    <property type="entry name" value="Anion_exchange"/>
</dbReference>
<dbReference type="GO" id="GO:0051453">
    <property type="term" value="P:regulation of intracellular pH"/>
    <property type="evidence" value="ECO:0007669"/>
    <property type="project" value="TreeGrafter"/>
</dbReference>
<evidence type="ECO:0000313" key="16">
    <source>
        <dbReference type="Proteomes" id="UP000007819"/>
    </source>
</evidence>
<feature type="domain" description="Bicarbonate transporter-like transmembrane" evidence="13">
    <location>
        <begin position="717"/>
        <end position="1260"/>
    </location>
</feature>
<comment type="similarity">
    <text evidence="2 11">Belongs to the anion exchanger (TC 2.A.31) family.</text>
</comment>
<evidence type="ECO:0000256" key="6">
    <source>
        <dbReference type="ARBA" id="ARBA00022692"/>
    </source>
</evidence>
<feature type="region of interest" description="Disordered" evidence="12">
    <location>
        <begin position="1258"/>
        <end position="1281"/>
    </location>
</feature>
<name>A0A8R1WA01_ACYPI</name>
<keyword evidence="6 11" id="KW-0812">Transmembrane</keyword>
<feature type="transmembrane region" description="Helical" evidence="11">
    <location>
        <begin position="1032"/>
        <end position="1050"/>
    </location>
</feature>
<dbReference type="RefSeq" id="XP_003245170.1">
    <property type="nucleotide sequence ID" value="XM_003245122.3"/>
</dbReference>
<feature type="transmembrane region" description="Helical" evidence="11">
    <location>
        <begin position="1071"/>
        <end position="1094"/>
    </location>
</feature>
<dbReference type="InterPro" id="IPR016152">
    <property type="entry name" value="PTrfase/Anion_transptr"/>
</dbReference>
<feature type="transmembrane region" description="Helical" evidence="11">
    <location>
        <begin position="974"/>
        <end position="993"/>
    </location>
</feature>
<dbReference type="PANTHER" id="PTHR11453">
    <property type="entry name" value="ANION EXCHANGE PROTEIN"/>
    <property type="match status" value="1"/>
</dbReference>
<dbReference type="GO" id="GO:0015701">
    <property type="term" value="P:bicarbonate transport"/>
    <property type="evidence" value="ECO:0007669"/>
    <property type="project" value="TreeGrafter"/>
</dbReference>
<feature type="transmembrane region" description="Helical" evidence="11">
    <location>
        <begin position="862"/>
        <end position="884"/>
    </location>
</feature>
<feature type="region of interest" description="Disordered" evidence="12">
    <location>
        <begin position="99"/>
        <end position="152"/>
    </location>
</feature>
<dbReference type="GO" id="GO:0005886">
    <property type="term" value="C:plasma membrane"/>
    <property type="evidence" value="ECO:0007669"/>
    <property type="project" value="UniProtKB-SubCell"/>
</dbReference>
<dbReference type="FunFam" id="1.10.287.570:FF:000001">
    <property type="entry name" value="Anion exchange protein"/>
    <property type="match status" value="1"/>
</dbReference>
<reference evidence="15" key="2">
    <citation type="submission" date="2022-06" db="UniProtKB">
        <authorList>
            <consortium name="EnsemblMetazoa"/>
        </authorList>
    </citation>
    <scope>IDENTIFICATION</scope>
</reference>
<evidence type="ECO:0000256" key="11">
    <source>
        <dbReference type="RuleBase" id="RU362035"/>
    </source>
</evidence>
<feature type="region of interest" description="Disordered" evidence="12">
    <location>
        <begin position="225"/>
        <end position="256"/>
    </location>
</feature>
<reference evidence="16" key="1">
    <citation type="submission" date="2010-06" db="EMBL/GenBank/DDBJ databases">
        <authorList>
            <person name="Jiang H."/>
            <person name="Abraham K."/>
            <person name="Ali S."/>
            <person name="Alsbrooks S.L."/>
            <person name="Anim B.N."/>
            <person name="Anosike U.S."/>
            <person name="Attaway T."/>
            <person name="Bandaranaike D.P."/>
            <person name="Battles P.K."/>
            <person name="Bell S.N."/>
            <person name="Bell A.V."/>
            <person name="Beltran B."/>
            <person name="Bickham C."/>
            <person name="Bustamante Y."/>
            <person name="Caleb T."/>
            <person name="Canada A."/>
            <person name="Cardenas V."/>
            <person name="Carter K."/>
            <person name="Chacko J."/>
            <person name="Chandrabose M.N."/>
            <person name="Chavez D."/>
            <person name="Chavez A."/>
            <person name="Chen L."/>
            <person name="Chu H.-S."/>
            <person name="Claassen K.J."/>
            <person name="Cockrell R."/>
            <person name="Collins M."/>
            <person name="Cooper J.A."/>
            <person name="Cree A."/>
            <person name="Curry S.M."/>
            <person name="Da Y."/>
            <person name="Dao M.D."/>
            <person name="Das B."/>
            <person name="Davila M.-L."/>
            <person name="Davy-Carroll L."/>
            <person name="Denson S."/>
            <person name="Dinh H."/>
            <person name="Ebong V.E."/>
            <person name="Edwards J.R."/>
            <person name="Egan A."/>
            <person name="El-Daye J."/>
            <person name="Escobedo L."/>
            <person name="Fernandez S."/>
            <person name="Fernando P.R."/>
            <person name="Flagg N."/>
            <person name="Forbes L.D."/>
            <person name="Fowler R.G."/>
            <person name="Fu Q."/>
            <person name="Gabisi R.A."/>
            <person name="Ganer J."/>
            <person name="Garbino Pronczuk A."/>
            <person name="Garcia R.M."/>
            <person name="Garner T."/>
            <person name="Garrett T.E."/>
            <person name="Gonzalez D.A."/>
            <person name="Hamid H."/>
            <person name="Hawkins E.S."/>
            <person name="Hirani K."/>
            <person name="Hogues M.E."/>
            <person name="Hollins B."/>
            <person name="Hsiao C.-H."/>
            <person name="Jabil R."/>
            <person name="James M.L."/>
            <person name="Jhangiani S.N."/>
            <person name="Johnson B."/>
            <person name="Johnson Q."/>
            <person name="Joshi V."/>
            <person name="Kalu J.B."/>
            <person name="Kam C."/>
            <person name="Kashfia A."/>
            <person name="Keebler J."/>
            <person name="Kisamo H."/>
            <person name="Kovar C.L."/>
            <person name="Lago L.A."/>
            <person name="Lai C.-Y."/>
            <person name="Laidlaw J."/>
            <person name="Lara F."/>
            <person name="Le T.-K."/>
            <person name="Lee S.L."/>
            <person name="Legall F.H."/>
            <person name="Lemon S.J."/>
            <person name="Lewis L.R."/>
            <person name="Li B."/>
            <person name="Liu Y."/>
            <person name="Liu Y.-S."/>
            <person name="Lopez J."/>
            <person name="Lozado R.J."/>
            <person name="Lu J."/>
            <person name="Madu R.C."/>
            <person name="Maheshwari M."/>
            <person name="Maheshwari R."/>
            <person name="Malloy K."/>
            <person name="Martinez E."/>
            <person name="Mathew T."/>
            <person name="Mercado I.C."/>
            <person name="Mercado C."/>
            <person name="Meyer B."/>
            <person name="Montgomery K."/>
            <person name="Morgan M.B."/>
            <person name="Munidasa M."/>
            <person name="Nazareth L.V."/>
            <person name="Nelson J."/>
            <person name="Ng B.M."/>
            <person name="Nguyen N.B."/>
            <person name="Nguyen P.Q."/>
            <person name="Nguyen T."/>
            <person name="Obregon M."/>
            <person name="Okwuonu G.O."/>
            <person name="Onwere C.G."/>
            <person name="Orozco G."/>
            <person name="Parra A."/>
            <person name="Patel S."/>
            <person name="Patil S."/>
            <person name="Perez A."/>
            <person name="Perez Y."/>
            <person name="Pham C."/>
            <person name="Primus E.L."/>
            <person name="Pu L.-L."/>
            <person name="Puazo M."/>
            <person name="Qin X."/>
            <person name="Quiroz J.B."/>
            <person name="Reese J."/>
            <person name="Richards S."/>
            <person name="Rives C.M."/>
            <person name="Robberts R."/>
            <person name="Ruiz S.J."/>
            <person name="Ruiz M.J."/>
            <person name="Santibanez J."/>
            <person name="Schneider B.W."/>
            <person name="Sisson I."/>
            <person name="Smith M."/>
            <person name="Sodergren E."/>
            <person name="Song X.-Z."/>
            <person name="Song B.B."/>
            <person name="Summersgill H."/>
            <person name="Thelus R."/>
            <person name="Thornton R.D."/>
            <person name="Trejos Z.Y."/>
            <person name="Usmani K."/>
            <person name="Vattathil S."/>
            <person name="Villasana D."/>
            <person name="Walker D.L."/>
            <person name="Wang S."/>
            <person name="Wang K."/>
            <person name="White C.S."/>
            <person name="Williams A.C."/>
            <person name="Williamson J."/>
            <person name="Wilson K."/>
            <person name="Woghiren I.O."/>
            <person name="Woodworth J.R."/>
            <person name="Worley K.C."/>
            <person name="Wright R.A."/>
            <person name="Wu W."/>
            <person name="Young L."/>
            <person name="Zhang L."/>
            <person name="Zhang J."/>
            <person name="Zhu Y."/>
            <person name="Muzny D.M."/>
            <person name="Weinstock G."/>
            <person name="Gibbs R.A."/>
        </authorList>
    </citation>
    <scope>NUCLEOTIDE SEQUENCE [LARGE SCALE GENOMIC DNA]</scope>
    <source>
        <strain evidence="16">LSR1</strain>
    </source>
</reference>
<accession>A0A8R1WA01</accession>
<keyword evidence="5" id="KW-0039">Anion exchange</keyword>
<feature type="transmembrane region" description="Helical" evidence="11">
    <location>
        <begin position="1157"/>
        <end position="1176"/>
    </location>
</feature>
<dbReference type="Pfam" id="PF07565">
    <property type="entry name" value="Band_3_cyto"/>
    <property type="match status" value="1"/>
</dbReference>
<keyword evidence="8 11" id="KW-0406">Ion transport</keyword>
<dbReference type="GeneID" id="100164458"/>
<evidence type="ECO:0000256" key="4">
    <source>
        <dbReference type="ARBA" id="ARBA00022475"/>
    </source>
</evidence>
<feature type="compositionally biased region" description="Basic and acidic residues" evidence="12">
    <location>
        <begin position="701"/>
        <end position="712"/>
    </location>
</feature>
<evidence type="ECO:0000256" key="12">
    <source>
        <dbReference type="SAM" id="MobiDB-lite"/>
    </source>
</evidence>
<evidence type="ECO:0000256" key="5">
    <source>
        <dbReference type="ARBA" id="ARBA00022681"/>
    </source>
</evidence>
<dbReference type="SUPFAM" id="SSF55804">
    <property type="entry name" value="Phoshotransferase/anion transport protein"/>
    <property type="match status" value="1"/>
</dbReference>
<keyword evidence="16" id="KW-1185">Reference proteome</keyword>
<comment type="subcellular location">
    <subcellularLocation>
        <location evidence="1">Cell membrane</location>
        <topology evidence="1">Multi-pass membrane protein</topology>
    </subcellularLocation>
    <subcellularLocation>
        <location evidence="11">Membrane</location>
        <topology evidence="11">Multi-pass membrane protein</topology>
    </subcellularLocation>
</comment>
<dbReference type="InterPro" id="IPR013769">
    <property type="entry name" value="Band3_cytoplasmic_dom"/>
</dbReference>
<evidence type="ECO:0000313" key="15">
    <source>
        <dbReference type="EnsemblMetazoa" id="XP_003245170.1"/>
    </source>
</evidence>
<dbReference type="GO" id="GO:0005452">
    <property type="term" value="F:solute:inorganic anion antiporter activity"/>
    <property type="evidence" value="ECO:0007669"/>
    <property type="project" value="InterPro"/>
</dbReference>
<evidence type="ECO:0000256" key="8">
    <source>
        <dbReference type="ARBA" id="ARBA00023065"/>
    </source>
</evidence>
<dbReference type="PRINTS" id="PR01231">
    <property type="entry name" value="HCO3TRNSPORT"/>
</dbReference>